<accession>A0ABS7D524</accession>
<organism evidence="3 4">
    <name type="scientific">Paenibacillus oenotherae</name>
    <dbReference type="NCBI Taxonomy" id="1435645"/>
    <lineage>
        <taxon>Bacteria</taxon>
        <taxon>Bacillati</taxon>
        <taxon>Bacillota</taxon>
        <taxon>Bacilli</taxon>
        <taxon>Bacillales</taxon>
        <taxon>Paenibacillaceae</taxon>
        <taxon>Paenibacillus</taxon>
    </lineage>
</organism>
<name>A0ABS7D524_9BACL</name>
<evidence type="ECO:0000313" key="3">
    <source>
        <dbReference type="EMBL" id="MBW7474898.1"/>
    </source>
</evidence>
<comment type="caution">
    <text evidence="3">The sequence shown here is derived from an EMBL/GenBank/DDBJ whole genome shotgun (WGS) entry which is preliminary data.</text>
</comment>
<evidence type="ECO:0000259" key="2">
    <source>
        <dbReference type="PROSITE" id="PS50075"/>
    </source>
</evidence>
<dbReference type="PROSITE" id="PS50075">
    <property type="entry name" value="CARRIER"/>
    <property type="match status" value="1"/>
</dbReference>
<protein>
    <submittedName>
        <fullName evidence="3">Petrobactin biosynthesis protein AsbD</fullName>
    </submittedName>
</protein>
<dbReference type="Proteomes" id="UP000812277">
    <property type="component" value="Unassembled WGS sequence"/>
</dbReference>
<feature type="compositionally biased region" description="Low complexity" evidence="1">
    <location>
        <begin position="94"/>
        <end position="114"/>
    </location>
</feature>
<dbReference type="Gene3D" id="1.10.1200.10">
    <property type="entry name" value="ACP-like"/>
    <property type="match status" value="1"/>
</dbReference>
<proteinExistence type="predicted"/>
<dbReference type="Pfam" id="PF00550">
    <property type="entry name" value="PP-binding"/>
    <property type="match status" value="1"/>
</dbReference>
<dbReference type="NCBIfam" id="NF005798">
    <property type="entry name" value="PRK07639.1"/>
    <property type="match status" value="1"/>
</dbReference>
<feature type="domain" description="Carrier" evidence="2">
    <location>
        <begin position="5"/>
        <end position="83"/>
    </location>
</feature>
<dbReference type="EMBL" id="JAHZIJ010000004">
    <property type="protein sequence ID" value="MBW7474898.1"/>
    <property type="molecule type" value="Genomic_DNA"/>
</dbReference>
<dbReference type="InterPro" id="IPR009081">
    <property type="entry name" value="PP-bd_ACP"/>
</dbReference>
<gene>
    <name evidence="3" type="primary">asbD</name>
    <name evidence="3" type="ORF">K0T92_09090</name>
</gene>
<evidence type="ECO:0000256" key="1">
    <source>
        <dbReference type="SAM" id="MobiDB-lite"/>
    </source>
</evidence>
<feature type="region of interest" description="Disordered" evidence="1">
    <location>
        <begin position="87"/>
        <end position="114"/>
    </location>
</feature>
<dbReference type="SUPFAM" id="SSF47336">
    <property type="entry name" value="ACP-like"/>
    <property type="match status" value="1"/>
</dbReference>
<sequence length="114" mass="12223">MARREELKTALQSLLEERLKVQLTGPLEEQSRINEDLRVDSIMLLQLIVFIEQELRLSVPEEEVDAKAFATIGSLLDFMERLEPLDGARAGSPAGAESLGGTSASAAGAGVAGE</sequence>
<keyword evidence="4" id="KW-1185">Reference proteome</keyword>
<dbReference type="InterPro" id="IPR036736">
    <property type="entry name" value="ACP-like_sf"/>
</dbReference>
<evidence type="ECO:0000313" key="4">
    <source>
        <dbReference type="Proteomes" id="UP000812277"/>
    </source>
</evidence>
<reference evidence="3 4" key="1">
    <citation type="submission" date="2021-07" db="EMBL/GenBank/DDBJ databases">
        <title>Paenibacillus radiodurans sp. nov., isolated from the southeastern edge of Tengger Desert.</title>
        <authorList>
            <person name="Zhang G."/>
        </authorList>
    </citation>
    <scope>NUCLEOTIDE SEQUENCE [LARGE SCALE GENOMIC DNA]</scope>
    <source>
        <strain evidence="3 4">DT7-4</strain>
    </source>
</reference>